<accession>A0AAV1HT68</accession>
<gene>
    <name evidence="2" type="ORF">CVIRNUC_000612</name>
</gene>
<dbReference type="EMBL" id="CAUYUE010000001">
    <property type="protein sequence ID" value="CAK0735629.1"/>
    <property type="molecule type" value="Genomic_DNA"/>
</dbReference>
<feature type="compositionally biased region" description="Basic residues" evidence="1">
    <location>
        <begin position="138"/>
        <end position="147"/>
    </location>
</feature>
<evidence type="ECO:0000313" key="2">
    <source>
        <dbReference type="EMBL" id="CAK0735629.1"/>
    </source>
</evidence>
<feature type="region of interest" description="Disordered" evidence="1">
    <location>
        <begin position="1"/>
        <end position="47"/>
    </location>
</feature>
<feature type="region of interest" description="Disordered" evidence="1">
    <location>
        <begin position="88"/>
        <end position="162"/>
    </location>
</feature>
<dbReference type="Proteomes" id="UP001314263">
    <property type="component" value="Unassembled WGS sequence"/>
</dbReference>
<dbReference type="AlphaFoldDB" id="A0AAV1HT68"/>
<name>A0AAV1HT68_9CHLO</name>
<organism evidence="2 3">
    <name type="scientific">Coccomyxa viridis</name>
    <dbReference type="NCBI Taxonomy" id="1274662"/>
    <lineage>
        <taxon>Eukaryota</taxon>
        <taxon>Viridiplantae</taxon>
        <taxon>Chlorophyta</taxon>
        <taxon>core chlorophytes</taxon>
        <taxon>Trebouxiophyceae</taxon>
        <taxon>Trebouxiophyceae incertae sedis</taxon>
        <taxon>Coccomyxaceae</taxon>
        <taxon>Coccomyxa</taxon>
    </lineage>
</organism>
<protein>
    <submittedName>
        <fullName evidence="2">Uncharacterized protein</fullName>
    </submittedName>
</protein>
<proteinExistence type="predicted"/>
<evidence type="ECO:0000313" key="3">
    <source>
        <dbReference type="Proteomes" id="UP001314263"/>
    </source>
</evidence>
<keyword evidence="3" id="KW-1185">Reference proteome</keyword>
<reference evidence="2 3" key="1">
    <citation type="submission" date="2023-10" db="EMBL/GenBank/DDBJ databases">
        <authorList>
            <person name="Maclean D."/>
            <person name="Macfadyen A."/>
        </authorList>
    </citation>
    <scope>NUCLEOTIDE SEQUENCE [LARGE SCALE GENOMIC DNA]</scope>
</reference>
<evidence type="ECO:0000256" key="1">
    <source>
        <dbReference type="SAM" id="MobiDB-lite"/>
    </source>
</evidence>
<sequence length="384" mass="40946">MASPTSQTEAVQSPDPVATEPPEVSDSPQEAPLEDDEEPFPLPESDRRSFAVENGVYIFVPTEGLTPQQVLILEAEVVRAATTQAQRNKELLGETQGLTDPRREDSDPLPTSSGATHGWDQLPKRLQGAPMGKPEHTPRRRGRRGGVKQHLYQQMHAQQRSLRNASALHPNLMPPHLEGLPQAALNPAGLLTGGTGVFLPSQQASRRRSLPVGGIPSAMPGGFVPGAQQLSYLQGSAPAFNSAGSALLHNPGSAQPGAPFGAHLDPAAGPDFLIGQSDQARLMASVSNSPGGNSELVTDALSRMLNSWTPLDLRMASDSISSNNSADTIRQMSMEQARNSSLLTSSSERPHLLRQLSAQVPMDVSGFWTNAANPPVHPMDPPRQ</sequence>
<comment type="caution">
    <text evidence="2">The sequence shown here is derived from an EMBL/GenBank/DDBJ whole genome shotgun (WGS) entry which is preliminary data.</text>
</comment>
<feature type="compositionally biased region" description="Polar residues" evidence="1">
    <location>
        <begin position="1"/>
        <end position="11"/>
    </location>
</feature>
<feature type="compositionally biased region" description="Polar residues" evidence="1">
    <location>
        <begin position="151"/>
        <end position="162"/>
    </location>
</feature>